<protein>
    <recommendedName>
        <fullName evidence="1">Stage 0 sporulation protein A homolog</fullName>
    </recommendedName>
</protein>
<dbReference type="PANTHER" id="PTHR42713:SF3">
    <property type="entry name" value="TRANSCRIPTIONAL REGULATORY PROTEIN HPTR"/>
    <property type="match status" value="1"/>
</dbReference>
<keyword evidence="2" id="KW-0963">Cytoplasm</keyword>
<evidence type="ECO:0000256" key="3">
    <source>
        <dbReference type="ARBA" id="ARBA00023125"/>
    </source>
</evidence>
<accession>A0A3D2X5J9</accession>
<proteinExistence type="predicted"/>
<dbReference type="InterPro" id="IPR001789">
    <property type="entry name" value="Sig_transdc_resp-reg_receiver"/>
</dbReference>
<dbReference type="Proteomes" id="UP000262969">
    <property type="component" value="Unassembled WGS sequence"/>
</dbReference>
<evidence type="ECO:0000256" key="1">
    <source>
        <dbReference type="ARBA" id="ARBA00018672"/>
    </source>
</evidence>
<dbReference type="InterPro" id="IPR051552">
    <property type="entry name" value="HptR"/>
</dbReference>
<comment type="caution">
    <text evidence="7">The sequence shown here is derived from an EMBL/GenBank/DDBJ whole genome shotgun (WGS) entry which is preliminary data.</text>
</comment>
<keyword evidence="3" id="KW-0238">DNA-binding</keyword>
<gene>
    <name evidence="7" type="ORF">DHW61_04205</name>
</gene>
<dbReference type="CDD" id="cd17536">
    <property type="entry name" value="REC_YesN-like"/>
    <property type="match status" value="1"/>
</dbReference>
<dbReference type="AlphaFoldDB" id="A0A3D2X5J9"/>
<dbReference type="InterPro" id="IPR011006">
    <property type="entry name" value="CheY-like_superfamily"/>
</dbReference>
<evidence type="ECO:0000259" key="6">
    <source>
        <dbReference type="PROSITE" id="PS50110"/>
    </source>
</evidence>
<dbReference type="EMBL" id="DPVV01000147">
    <property type="protein sequence ID" value="HCL01608.1"/>
    <property type="molecule type" value="Genomic_DNA"/>
</dbReference>
<feature type="domain" description="Response regulatory" evidence="6">
    <location>
        <begin position="3"/>
        <end position="120"/>
    </location>
</feature>
<dbReference type="SMART" id="SM00448">
    <property type="entry name" value="REC"/>
    <property type="match status" value="1"/>
</dbReference>
<evidence type="ECO:0000313" key="7">
    <source>
        <dbReference type="EMBL" id="HCL01608.1"/>
    </source>
</evidence>
<dbReference type="Pfam" id="PF00072">
    <property type="entry name" value="Response_reg"/>
    <property type="match status" value="1"/>
</dbReference>
<evidence type="ECO:0000256" key="4">
    <source>
        <dbReference type="ARBA" id="ARBA00024867"/>
    </source>
</evidence>
<name>A0A3D2X5J9_9FIRM</name>
<evidence type="ECO:0000256" key="5">
    <source>
        <dbReference type="PROSITE-ProRule" id="PRU00169"/>
    </source>
</evidence>
<feature type="modified residue" description="4-aspartylphosphate" evidence="5">
    <location>
        <position position="55"/>
    </location>
</feature>
<sequence>MYKLLLVDDFYIEREFVKEVIIKSNLEVSIIGECENGKEALQYIQDHKPDFVLTDVEMPLMNGLELGKILSNQYNDIKIILMSNYNKFDYVKRAIDIDAYAYILKPVEEQEVLQVIRKVIDEKKCEQEKLKQEIELLE</sequence>
<evidence type="ECO:0000313" key="8">
    <source>
        <dbReference type="Proteomes" id="UP000262969"/>
    </source>
</evidence>
<dbReference type="GO" id="GO:0000160">
    <property type="term" value="P:phosphorelay signal transduction system"/>
    <property type="evidence" value="ECO:0007669"/>
    <property type="project" value="InterPro"/>
</dbReference>
<dbReference type="SUPFAM" id="SSF52172">
    <property type="entry name" value="CheY-like"/>
    <property type="match status" value="1"/>
</dbReference>
<organism evidence="7 8">
    <name type="scientific">Lachnoclostridium phytofermentans</name>
    <dbReference type="NCBI Taxonomy" id="66219"/>
    <lineage>
        <taxon>Bacteria</taxon>
        <taxon>Bacillati</taxon>
        <taxon>Bacillota</taxon>
        <taxon>Clostridia</taxon>
        <taxon>Lachnospirales</taxon>
        <taxon>Lachnospiraceae</taxon>
    </lineage>
</organism>
<evidence type="ECO:0000256" key="2">
    <source>
        <dbReference type="ARBA" id="ARBA00022490"/>
    </source>
</evidence>
<dbReference type="GO" id="GO:0003677">
    <property type="term" value="F:DNA binding"/>
    <property type="evidence" value="ECO:0007669"/>
    <property type="project" value="UniProtKB-KW"/>
</dbReference>
<dbReference type="Gene3D" id="3.40.50.2300">
    <property type="match status" value="1"/>
</dbReference>
<keyword evidence="5" id="KW-0597">Phosphoprotein</keyword>
<dbReference type="PROSITE" id="PS50110">
    <property type="entry name" value="RESPONSE_REGULATORY"/>
    <property type="match status" value="1"/>
</dbReference>
<dbReference type="PANTHER" id="PTHR42713">
    <property type="entry name" value="HISTIDINE KINASE-RELATED"/>
    <property type="match status" value="1"/>
</dbReference>
<reference evidence="7 8" key="1">
    <citation type="journal article" date="2018" name="Nat. Biotechnol.">
        <title>A standardized bacterial taxonomy based on genome phylogeny substantially revises the tree of life.</title>
        <authorList>
            <person name="Parks D.H."/>
            <person name="Chuvochina M."/>
            <person name="Waite D.W."/>
            <person name="Rinke C."/>
            <person name="Skarshewski A."/>
            <person name="Chaumeil P.A."/>
            <person name="Hugenholtz P."/>
        </authorList>
    </citation>
    <scope>NUCLEOTIDE SEQUENCE [LARGE SCALE GENOMIC DNA]</scope>
    <source>
        <strain evidence="7">UBA11728</strain>
    </source>
</reference>
<comment type="function">
    <text evidence="4">May play the central regulatory role in sporulation. It may be an element of the effector pathway responsible for the activation of sporulation genes in response to nutritional stress. Spo0A may act in concert with spo0H (a sigma factor) to control the expression of some genes that are critical to the sporulation process.</text>
</comment>